<name>A0ACC1MYM1_9HYPO</name>
<evidence type="ECO:0000313" key="1">
    <source>
        <dbReference type="EMBL" id="KAJ2971334.1"/>
    </source>
</evidence>
<gene>
    <name evidence="1" type="ORF">NQ176_g7741</name>
</gene>
<keyword evidence="2" id="KW-1185">Reference proteome</keyword>
<proteinExistence type="predicted"/>
<protein>
    <submittedName>
        <fullName evidence="1">Uncharacterized protein</fullName>
    </submittedName>
</protein>
<reference evidence="1" key="1">
    <citation type="submission" date="2022-08" db="EMBL/GenBank/DDBJ databases">
        <title>Genome Sequence of Lecanicillium fungicola.</title>
        <authorList>
            <person name="Buettner E."/>
        </authorList>
    </citation>
    <scope>NUCLEOTIDE SEQUENCE</scope>
    <source>
        <strain evidence="1">Babe33</strain>
    </source>
</reference>
<evidence type="ECO:0000313" key="2">
    <source>
        <dbReference type="Proteomes" id="UP001143910"/>
    </source>
</evidence>
<comment type="caution">
    <text evidence="1">The sequence shown here is derived from an EMBL/GenBank/DDBJ whole genome shotgun (WGS) entry which is preliminary data.</text>
</comment>
<organism evidence="1 2">
    <name type="scientific">Zarea fungicola</name>
    <dbReference type="NCBI Taxonomy" id="93591"/>
    <lineage>
        <taxon>Eukaryota</taxon>
        <taxon>Fungi</taxon>
        <taxon>Dikarya</taxon>
        <taxon>Ascomycota</taxon>
        <taxon>Pezizomycotina</taxon>
        <taxon>Sordariomycetes</taxon>
        <taxon>Hypocreomycetidae</taxon>
        <taxon>Hypocreales</taxon>
        <taxon>Cordycipitaceae</taxon>
        <taxon>Zarea</taxon>
    </lineage>
</organism>
<accession>A0ACC1MYM1</accession>
<dbReference type="EMBL" id="JANJQO010001360">
    <property type="protein sequence ID" value="KAJ2971334.1"/>
    <property type="molecule type" value="Genomic_DNA"/>
</dbReference>
<sequence>MYGTTTPGNGTYFVVHHIGYFHPDKTGDYRFNIPDVDDGMLMWIGDKAKSGWTTANADAFAQSGGDSKNFHYQATAGEYVPFRATFIQAERCAFWNLTIQDPTSTYIESADIPVTDNQLVYGCGPSTPDFSF</sequence>
<dbReference type="Proteomes" id="UP001143910">
    <property type="component" value="Unassembled WGS sequence"/>
</dbReference>